<proteinExistence type="predicted"/>
<reference evidence="1 2" key="1">
    <citation type="submission" date="2019-02" db="EMBL/GenBank/DDBJ databases">
        <title>Deep-cultivation of Planctomycetes and their phenomic and genomic characterization uncovers novel biology.</title>
        <authorList>
            <person name="Wiegand S."/>
            <person name="Jogler M."/>
            <person name="Boedeker C."/>
            <person name="Pinto D."/>
            <person name="Vollmers J."/>
            <person name="Rivas-Marin E."/>
            <person name="Kohn T."/>
            <person name="Peeters S.H."/>
            <person name="Heuer A."/>
            <person name="Rast P."/>
            <person name="Oberbeckmann S."/>
            <person name="Bunk B."/>
            <person name="Jeske O."/>
            <person name="Meyerdierks A."/>
            <person name="Storesund J.E."/>
            <person name="Kallscheuer N."/>
            <person name="Luecker S."/>
            <person name="Lage O.M."/>
            <person name="Pohl T."/>
            <person name="Merkel B.J."/>
            <person name="Hornburger P."/>
            <person name="Mueller R.-W."/>
            <person name="Bruemmer F."/>
            <person name="Labrenz M."/>
            <person name="Spormann A.M."/>
            <person name="Op den Camp H."/>
            <person name="Overmann J."/>
            <person name="Amann R."/>
            <person name="Jetten M.S.M."/>
            <person name="Mascher T."/>
            <person name="Medema M.H."/>
            <person name="Devos D.P."/>
            <person name="Kaster A.-K."/>
            <person name="Ovreas L."/>
            <person name="Rohde M."/>
            <person name="Galperin M.Y."/>
            <person name="Jogler C."/>
        </authorList>
    </citation>
    <scope>NUCLEOTIDE SEQUENCE [LARGE SCALE GENOMIC DNA]</scope>
    <source>
        <strain evidence="1 2">Pan241w</strain>
    </source>
</reference>
<dbReference type="KEGG" id="gaz:Pan241w_35010"/>
<organism evidence="1 2">
    <name type="scientific">Gimesia alba</name>
    <dbReference type="NCBI Taxonomy" id="2527973"/>
    <lineage>
        <taxon>Bacteria</taxon>
        <taxon>Pseudomonadati</taxon>
        <taxon>Planctomycetota</taxon>
        <taxon>Planctomycetia</taxon>
        <taxon>Planctomycetales</taxon>
        <taxon>Planctomycetaceae</taxon>
        <taxon>Gimesia</taxon>
    </lineage>
</organism>
<evidence type="ECO:0000313" key="2">
    <source>
        <dbReference type="Proteomes" id="UP000317171"/>
    </source>
</evidence>
<gene>
    <name evidence="1" type="ORF">Pan241w_35010</name>
</gene>
<dbReference type="EMBL" id="CP036269">
    <property type="protein sequence ID" value="QDT43401.1"/>
    <property type="molecule type" value="Genomic_DNA"/>
</dbReference>
<protein>
    <submittedName>
        <fullName evidence="1">Uncharacterized protein</fullName>
    </submittedName>
</protein>
<name>A0A517RHP6_9PLAN</name>
<keyword evidence="2" id="KW-1185">Reference proteome</keyword>
<accession>A0A517RHP6</accession>
<dbReference type="AlphaFoldDB" id="A0A517RHP6"/>
<dbReference type="Proteomes" id="UP000317171">
    <property type="component" value="Chromosome"/>
</dbReference>
<sequence>MFYFTRRESVKTGSFEGALSSVFLIVKSERQRLWKICRVIN</sequence>
<evidence type="ECO:0000313" key="1">
    <source>
        <dbReference type="EMBL" id="QDT43401.1"/>
    </source>
</evidence>